<proteinExistence type="predicted"/>
<evidence type="ECO:0000313" key="3">
    <source>
        <dbReference type="Proteomes" id="UP000475862"/>
    </source>
</evidence>
<dbReference type="Proteomes" id="UP000475862">
    <property type="component" value="Unassembled WGS sequence"/>
</dbReference>
<keyword evidence="1" id="KW-1133">Transmembrane helix</keyword>
<name>A0A6G0SUQ2_APHGL</name>
<dbReference type="OrthoDB" id="10537570at2759"/>
<evidence type="ECO:0000256" key="1">
    <source>
        <dbReference type="SAM" id="Phobius"/>
    </source>
</evidence>
<gene>
    <name evidence="2" type="ORF">AGLY_017914</name>
</gene>
<reference evidence="2 3" key="1">
    <citation type="submission" date="2019-08" db="EMBL/GenBank/DDBJ databases">
        <title>The genome of the soybean aphid Biotype 1, its phylome, world population structure and adaptation to the North American continent.</title>
        <authorList>
            <person name="Giordano R."/>
            <person name="Donthu R.K."/>
            <person name="Hernandez A.G."/>
            <person name="Wright C.L."/>
            <person name="Zimin A.V."/>
        </authorList>
    </citation>
    <scope>NUCLEOTIDE SEQUENCE [LARGE SCALE GENOMIC DNA]</scope>
    <source>
        <tissue evidence="2">Whole aphids</tissue>
    </source>
</reference>
<dbReference type="AlphaFoldDB" id="A0A6G0SUQ2"/>
<accession>A0A6G0SUQ2</accession>
<organism evidence="2 3">
    <name type="scientific">Aphis glycines</name>
    <name type="common">Soybean aphid</name>
    <dbReference type="NCBI Taxonomy" id="307491"/>
    <lineage>
        <taxon>Eukaryota</taxon>
        <taxon>Metazoa</taxon>
        <taxon>Ecdysozoa</taxon>
        <taxon>Arthropoda</taxon>
        <taxon>Hexapoda</taxon>
        <taxon>Insecta</taxon>
        <taxon>Pterygota</taxon>
        <taxon>Neoptera</taxon>
        <taxon>Paraneoptera</taxon>
        <taxon>Hemiptera</taxon>
        <taxon>Sternorrhyncha</taxon>
        <taxon>Aphidomorpha</taxon>
        <taxon>Aphidoidea</taxon>
        <taxon>Aphididae</taxon>
        <taxon>Aphidini</taxon>
        <taxon>Aphis</taxon>
        <taxon>Aphis</taxon>
    </lineage>
</organism>
<protein>
    <submittedName>
        <fullName evidence="2">Uncharacterized protein</fullName>
    </submittedName>
</protein>
<evidence type="ECO:0000313" key="2">
    <source>
        <dbReference type="EMBL" id="KAE9521694.1"/>
    </source>
</evidence>
<sequence length="185" mass="21958">MYSCSLKKPSTDRHFCRMIKKKVGKWVPFCCTLGGGVDLGLGITYEELCIKFSTTIRTTHKKPCIKFSSFFGHPTFFYRHFKKKIRIKIENFIFKLQPYKKIDSVENWLCVKIPVFPSFFFLFFSIFLKTVGKCLLFTFIMHQGYSLFHRKPPPNFEIEALFRLVIMLYTDTKKKKHTSLMLFKI</sequence>
<keyword evidence="1" id="KW-0472">Membrane</keyword>
<comment type="caution">
    <text evidence="2">The sequence shown here is derived from an EMBL/GenBank/DDBJ whole genome shotgun (WGS) entry which is preliminary data.</text>
</comment>
<feature type="transmembrane region" description="Helical" evidence="1">
    <location>
        <begin position="119"/>
        <end position="141"/>
    </location>
</feature>
<keyword evidence="1" id="KW-0812">Transmembrane</keyword>
<dbReference type="EMBL" id="VYZN01002478">
    <property type="protein sequence ID" value="KAE9521694.1"/>
    <property type="molecule type" value="Genomic_DNA"/>
</dbReference>
<keyword evidence="3" id="KW-1185">Reference proteome</keyword>